<dbReference type="InterPro" id="IPR003661">
    <property type="entry name" value="HisK_dim/P_dom"/>
</dbReference>
<dbReference type="CDD" id="cd00082">
    <property type="entry name" value="HisKA"/>
    <property type="match status" value="1"/>
</dbReference>
<keyword evidence="4" id="KW-0597">Phosphoprotein</keyword>
<proteinExistence type="predicted"/>
<dbReference type="Gene3D" id="1.10.287.130">
    <property type="match status" value="1"/>
</dbReference>
<dbReference type="InterPro" id="IPR036890">
    <property type="entry name" value="HATPase_C_sf"/>
</dbReference>
<dbReference type="Proteomes" id="UP000439994">
    <property type="component" value="Unassembled WGS sequence"/>
</dbReference>
<keyword evidence="12" id="KW-1185">Reference proteome</keyword>
<dbReference type="GO" id="GO:0000155">
    <property type="term" value="F:phosphorelay sensor kinase activity"/>
    <property type="evidence" value="ECO:0007669"/>
    <property type="project" value="InterPro"/>
</dbReference>
<accession>A0A6N8F8U1</accession>
<dbReference type="InterPro" id="IPR004358">
    <property type="entry name" value="Sig_transdc_His_kin-like_C"/>
</dbReference>
<evidence type="ECO:0000256" key="1">
    <source>
        <dbReference type="ARBA" id="ARBA00000085"/>
    </source>
</evidence>
<evidence type="ECO:0000313" key="11">
    <source>
        <dbReference type="EMBL" id="MUH73005.1"/>
    </source>
</evidence>
<comment type="catalytic activity">
    <reaction evidence="1">
        <text>ATP + protein L-histidine = ADP + protein N-phospho-L-histidine.</text>
        <dbReference type="EC" id="2.7.13.3"/>
    </reaction>
</comment>
<feature type="domain" description="HAMP" evidence="10">
    <location>
        <begin position="189"/>
        <end position="242"/>
    </location>
</feature>
<dbReference type="SUPFAM" id="SSF55874">
    <property type="entry name" value="ATPase domain of HSP90 chaperone/DNA topoisomerase II/histidine kinase"/>
    <property type="match status" value="1"/>
</dbReference>
<evidence type="ECO:0000313" key="12">
    <source>
        <dbReference type="Proteomes" id="UP000439994"/>
    </source>
</evidence>
<dbReference type="OrthoDB" id="2521613at2"/>
<dbReference type="PANTHER" id="PTHR43065">
    <property type="entry name" value="SENSOR HISTIDINE KINASE"/>
    <property type="match status" value="1"/>
</dbReference>
<keyword evidence="6 11" id="KW-0418">Kinase</keyword>
<organism evidence="11 12">
    <name type="scientific">Psychrosphaera haliotis</name>
    <dbReference type="NCBI Taxonomy" id="555083"/>
    <lineage>
        <taxon>Bacteria</taxon>
        <taxon>Pseudomonadati</taxon>
        <taxon>Pseudomonadota</taxon>
        <taxon>Gammaproteobacteria</taxon>
        <taxon>Alteromonadales</taxon>
        <taxon>Pseudoalteromonadaceae</taxon>
        <taxon>Psychrosphaera</taxon>
    </lineage>
</organism>
<evidence type="ECO:0000256" key="6">
    <source>
        <dbReference type="ARBA" id="ARBA00022777"/>
    </source>
</evidence>
<dbReference type="PANTHER" id="PTHR43065:SF47">
    <property type="match status" value="1"/>
</dbReference>
<dbReference type="AlphaFoldDB" id="A0A6N8F8U1"/>
<evidence type="ECO:0000259" key="10">
    <source>
        <dbReference type="PROSITE" id="PS50885"/>
    </source>
</evidence>
<comment type="caution">
    <text evidence="11">The sequence shown here is derived from an EMBL/GenBank/DDBJ whole genome shotgun (WGS) entry which is preliminary data.</text>
</comment>
<evidence type="ECO:0000256" key="7">
    <source>
        <dbReference type="SAM" id="Coils"/>
    </source>
</evidence>
<dbReference type="InterPro" id="IPR003660">
    <property type="entry name" value="HAMP_dom"/>
</dbReference>
<dbReference type="InterPro" id="IPR005467">
    <property type="entry name" value="His_kinase_dom"/>
</dbReference>
<sequence>MNNSLSLKSAINTAILLVSILTLVVSVTISTLTYKKNQKDESIYLANTISEIIAYNAAVPIAFDQRVGLNDFLNTLKSVKEILNVHIYKVDEESQSIKFFTSYNSGDIAPIVEQKDRLNNLLTPRFNENYLEYSLPITHTKLDTVIGYIYIKLSTSSYHNDLYELLKINLIIILAVVIVAFVIAHSLRNRILKPITRFVDELETASRDPSFAKKVSPIEFDEISVVTNAVNELLAKIAQQIRRFSLAEEEITELNQNLEEKVVYRTKALKESNQELLTALEQVHQYQSQVIQSEKMASLGQMVAGVAHEVNTPIGLGVTASTMLSDRIDEISSKLDDKTLSAGQLTAFLTESKENTQIIYRNLTRAADLISSFKQVAVDQTAGVIREINLHSYLDEIITSMQPTLKKYRHIITVDCDDRISITTKPGPLNQIIINLIMNSILHGFKSMEQGDISITAEESNGNCIIIFRDNGCGIEQKIKQKVFDPFVTTSRGDGGSGLGLHLVYNLVTQALQGSISVESQLTEGAIFTIEFPSKLQSSKHD</sequence>
<protein>
    <recommendedName>
        <fullName evidence="3">histidine kinase</fullName>
        <ecNumber evidence="3">2.7.13.3</ecNumber>
    </recommendedName>
</protein>
<dbReference type="PROSITE" id="PS50109">
    <property type="entry name" value="HIS_KIN"/>
    <property type="match status" value="1"/>
</dbReference>
<evidence type="ECO:0000256" key="8">
    <source>
        <dbReference type="SAM" id="Phobius"/>
    </source>
</evidence>
<dbReference type="Pfam" id="PF02518">
    <property type="entry name" value="HATPase_c"/>
    <property type="match status" value="1"/>
</dbReference>
<keyword evidence="8" id="KW-0472">Membrane</keyword>
<dbReference type="SMART" id="SM00387">
    <property type="entry name" value="HATPase_c"/>
    <property type="match status" value="1"/>
</dbReference>
<dbReference type="EC" id="2.7.13.3" evidence="3"/>
<evidence type="ECO:0000256" key="5">
    <source>
        <dbReference type="ARBA" id="ARBA00022679"/>
    </source>
</evidence>
<keyword evidence="8" id="KW-1133">Transmembrane helix</keyword>
<gene>
    <name evidence="11" type="ORF">GNP35_11245</name>
</gene>
<keyword evidence="7" id="KW-0175">Coiled coil</keyword>
<comment type="subcellular location">
    <subcellularLocation>
        <location evidence="2">Membrane</location>
    </subcellularLocation>
</comment>
<dbReference type="SUPFAM" id="SSF47384">
    <property type="entry name" value="Homodimeric domain of signal transducing histidine kinase"/>
    <property type="match status" value="1"/>
</dbReference>
<dbReference type="InterPro" id="IPR003594">
    <property type="entry name" value="HATPase_dom"/>
</dbReference>
<evidence type="ECO:0000256" key="3">
    <source>
        <dbReference type="ARBA" id="ARBA00012438"/>
    </source>
</evidence>
<name>A0A6N8F8U1_9GAMM</name>
<dbReference type="PRINTS" id="PR00344">
    <property type="entry name" value="BCTRLSENSOR"/>
</dbReference>
<dbReference type="GO" id="GO:0016020">
    <property type="term" value="C:membrane"/>
    <property type="evidence" value="ECO:0007669"/>
    <property type="project" value="UniProtKB-SubCell"/>
</dbReference>
<keyword evidence="5" id="KW-0808">Transferase</keyword>
<feature type="coiled-coil region" evidence="7">
    <location>
        <begin position="230"/>
        <end position="289"/>
    </location>
</feature>
<dbReference type="PROSITE" id="PS50885">
    <property type="entry name" value="HAMP"/>
    <property type="match status" value="1"/>
</dbReference>
<evidence type="ECO:0000259" key="9">
    <source>
        <dbReference type="PROSITE" id="PS50109"/>
    </source>
</evidence>
<feature type="transmembrane region" description="Helical" evidence="8">
    <location>
        <begin position="12"/>
        <end position="32"/>
    </location>
</feature>
<evidence type="ECO:0000256" key="2">
    <source>
        <dbReference type="ARBA" id="ARBA00004370"/>
    </source>
</evidence>
<feature type="domain" description="Histidine kinase" evidence="9">
    <location>
        <begin position="305"/>
        <end position="536"/>
    </location>
</feature>
<reference evidence="11 12" key="1">
    <citation type="submission" date="2019-11" db="EMBL/GenBank/DDBJ databases">
        <title>P. haliotis isolates from Z. marina roots.</title>
        <authorList>
            <person name="Cohen M."/>
            <person name="Jospin G."/>
            <person name="Eisen J.A."/>
            <person name="Coil D.A."/>
        </authorList>
    </citation>
    <scope>NUCLEOTIDE SEQUENCE [LARGE SCALE GENOMIC DNA]</scope>
    <source>
        <strain evidence="11 12">UCD-MCMsp1aY</strain>
    </source>
</reference>
<evidence type="ECO:0000256" key="4">
    <source>
        <dbReference type="ARBA" id="ARBA00022553"/>
    </source>
</evidence>
<keyword evidence="8" id="KW-0812">Transmembrane</keyword>
<feature type="transmembrane region" description="Helical" evidence="8">
    <location>
        <begin position="168"/>
        <end position="187"/>
    </location>
</feature>
<dbReference type="EMBL" id="WOCD01000005">
    <property type="protein sequence ID" value="MUH73005.1"/>
    <property type="molecule type" value="Genomic_DNA"/>
</dbReference>
<dbReference type="SMART" id="SM00388">
    <property type="entry name" value="HisKA"/>
    <property type="match status" value="1"/>
</dbReference>
<dbReference type="InterPro" id="IPR036097">
    <property type="entry name" value="HisK_dim/P_sf"/>
</dbReference>
<dbReference type="Gene3D" id="3.30.565.10">
    <property type="entry name" value="Histidine kinase-like ATPase, C-terminal domain"/>
    <property type="match status" value="1"/>
</dbReference>
<dbReference type="Gene3D" id="6.10.340.10">
    <property type="match status" value="1"/>
</dbReference>